<reference evidence="1" key="2">
    <citation type="journal article" date="2015" name="Fish Shellfish Immunol.">
        <title>Early steps in the European eel (Anguilla anguilla)-Vibrio vulnificus interaction in the gills: Role of the RtxA13 toxin.</title>
        <authorList>
            <person name="Callol A."/>
            <person name="Pajuelo D."/>
            <person name="Ebbesson L."/>
            <person name="Teles M."/>
            <person name="MacKenzie S."/>
            <person name="Amaro C."/>
        </authorList>
    </citation>
    <scope>NUCLEOTIDE SEQUENCE</scope>
</reference>
<dbReference type="AlphaFoldDB" id="A0A0E9XII4"/>
<organism evidence="1">
    <name type="scientific">Anguilla anguilla</name>
    <name type="common">European freshwater eel</name>
    <name type="synonym">Muraena anguilla</name>
    <dbReference type="NCBI Taxonomy" id="7936"/>
    <lineage>
        <taxon>Eukaryota</taxon>
        <taxon>Metazoa</taxon>
        <taxon>Chordata</taxon>
        <taxon>Craniata</taxon>
        <taxon>Vertebrata</taxon>
        <taxon>Euteleostomi</taxon>
        <taxon>Actinopterygii</taxon>
        <taxon>Neopterygii</taxon>
        <taxon>Teleostei</taxon>
        <taxon>Anguilliformes</taxon>
        <taxon>Anguillidae</taxon>
        <taxon>Anguilla</taxon>
    </lineage>
</organism>
<dbReference type="EMBL" id="GBXM01006040">
    <property type="protein sequence ID" value="JAI02538.1"/>
    <property type="molecule type" value="Transcribed_RNA"/>
</dbReference>
<accession>A0A0E9XII4</accession>
<sequence length="40" mass="4655">MRGYGKMTLLLLSKNIIVLLSSVKSFRRLGLCATRFYRTF</sequence>
<evidence type="ECO:0000313" key="1">
    <source>
        <dbReference type="EMBL" id="JAI02538.1"/>
    </source>
</evidence>
<protein>
    <submittedName>
        <fullName evidence="1">Uncharacterized protein</fullName>
    </submittedName>
</protein>
<name>A0A0E9XII4_ANGAN</name>
<reference evidence="1" key="1">
    <citation type="submission" date="2014-11" db="EMBL/GenBank/DDBJ databases">
        <authorList>
            <person name="Amaro Gonzalez C."/>
        </authorList>
    </citation>
    <scope>NUCLEOTIDE SEQUENCE</scope>
</reference>
<proteinExistence type="predicted"/>